<evidence type="ECO:0000256" key="1">
    <source>
        <dbReference type="SAM" id="MobiDB-lite"/>
    </source>
</evidence>
<name>A0AAD2FVC3_9STRA</name>
<dbReference type="AlphaFoldDB" id="A0AAD2FVC3"/>
<gene>
    <name evidence="2" type="ORF">CYCCA115_LOCUS14757</name>
</gene>
<comment type="caution">
    <text evidence="2">The sequence shown here is derived from an EMBL/GenBank/DDBJ whole genome shotgun (WGS) entry which is preliminary data.</text>
</comment>
<keyword evidence="3" id="KW-1185">Reference proteome</keyword>
<evidence type="ECO:0000313" key="2">
    <source>
        <dbReference type="EMBL" id="CAJ1954162.1"/>
    </source>
</evidence>
<sequence length="141" mass="15290">MDASGASNRRYMMGDGDGNEINLRDGPNDDAALEVDPMSSNNDPMARLFLSILNADNTITSTNHYHDHAIPPRANMSLPGPLVLEDLCPLHFHSKQEQKNHLLSILDEAIAVVEEEDCFLVPGGAPSSAHSPTTTSDEPKQ</sequence>
<evidence type="ECO:0000313" key="3">
    <source>
        <dbReference type="Proteomes" id="UP001295423"/>
    </source>
</evidence>
<feature type="region of interest" description="Disordered" evidence="1">
    <location>
        <begin position="122"/>
        <end position="141"/>
    </location>
</feature>
<feature type="compositionally biased region" description="Low complexity" evidence="1">
    <location>
        <begin position="125"/>
        <end position="141"/>
    </location>
</feature>
<dbReference type="CDD" id="cd02208">
    <property type="entry name" value="cupin_RmlC-like"/>
    <property type="match status" value="1"/>
</dbReference>
<feature type="region of interest" description="Disordered" evidence="1">
    <location>
        <begin position="1"/>
        <end position="39"/>
    </location>
</feature>
<dbReference type="EMBL" id="CAKOGP040001858">
    <property type="protein sequence ID" value="CAJ1954162.1"/>
    <property type="molecule type" value="Genomic_DNA"/>
</dbReference>
<organism evidence="2 3">
    <name type="scientific">Cylindrotheca closterium</name>
    <dbReference type="NCBI Taxonomy" id="2856"/>
    <lineage>
        <taxon>Eukaryota</taxon>
        <taxon>Sar</taxon>
        <taxon>Stramenopiles</taxon>
        <taxon>Ochrophyta</taxon>
        <taxon>Bacillariophyta</taxon>
        <taxon>Bacillariophyceae</taxon>
        <taxon>Bacillariophycidae</taxon>
        <taxon>Bacillariales</taxon>
        <taxon>Bacillariaceae</taxon>
        <taxon>Cylindrotheca</taxon>
    </lineage>
</organism>
<reference evidence="2" key="1">
    <citation type="submission" date="2023-08" db="EMBL/GenBank/DDBJ databases">
        <authorList>
            <person name="Audoor S."/>
            <person name="Bilcke G."/>
        </authorList>
    </citation>
    <scope>NUCLEOTIDE SEQUENCE</scope>
</reference>
<dbReference type="Proteomes" id="UP001295423">
    <property type="component" value="Unassembled WGS sequence"/>
</dbReference>
<protein>
    <submittedName>
        <fullName evidence="2">Uncharacterized protein</fullName>
    </submittedName>
</protein>
<proteinExistence type="predicted"/>
<accession>A0AAD2FVC3</accession>